<keyword evidence="3" id="KW-1185">Reference proteome</keyword>
<protein>
    <submittedName>
        <fullName evidence="2">Uncharacterized protein</fullName>
    </submittedName>
</protein>
<comment type="caution">
    <text evidence="2">The sequence shown here is derived from an EMBL/GenBank/DDBJ whole genome shotgun (WGS) entry which is preliminary data.</text>
</comment>
<dbReference type="OrthoDB" id="6356376at2"/>
<dbReference type="Pfam" id="PF20112">
    <property type="entry name" value="DUF6502"/>
    <property type="match status" value="1"/>
</dbReference>
<organism evidence="2 3">
    <name type="scientific">Litoreibacter roseus</name>
    <dbReference type="NCBI Taxonomy" id="2601869"/>
    <lineage>
        <taxon>Bacteria</taxon>
        <taxon>Pseudomonadati</taxon>
        <taxon>Pseudomonadota</taxon>
        <taxon>Alphaproteobacteria</taxon>
        <taxon>Rhodobacterales</taxon>
        <taxon>Roseobacteraceae</taxon>
        <taxon>Litoreibacter</taxon>
    </lineage>
</organism>
<reference evidence="2 3" key="1">
    <citation type="submission" date="2019-12" db="EMBL/GenBank/DDBJ databases">
        <title>Litoreibacter badius sp. nov., a novel bacteriochlorophyll a-containing bacterium in the genus Litoreibacter.</title>
        <authorList>
            <person name="Kanamuro M."/>
            <person name="Takabe Y."/>
            <person name="Mori K."/>
            <person name="Takaichi S."/>
            <person name="Hanada S."/>
        </authorList>
    </citation>
    <scope>NUCLEOTIDE SEQUENCE [LARGE SCALE GENOMIC DNA]</scope>
    <source>
        <strain evidence="2 3">K6</strain>
    </source>
</reference>
<dbReference type="AlphaFoldDB" id="A0A6N6JI19"/>
<name>A0A6N6JI19_9RHOB</name>
<feature type="coiled-coil region" evidence="1">
    <location>
        <begin position="222"/>
        <end position="257"/>
    </location>
</feature>
<dbReference type="InterPro" id="IPR045445">
    <property type="entry name" value="DUF6502"/>
</dbReference>
<evidence type="ECO:0000256" key="1">
    <source>
        <dbReference type="SAM" id="Coils"/>
    </source>
</evidence>
<sequence>MAASDPDPGRDPLLRVLRGLIRPLVKTLISRGVTAPAFYRLLKKVYVEVAYDEFRIDETAPTDSRISLLTGVHRRDVRDILSDEDKTWETARRKTATFATVFGRWLATPEYQNEDGSPRTLARSGDEGRDFESLVRAVNRDIRPRTVLDELLRQGLVEETADGLLNIAKDAVIGPASEDHKMVFFASNVGDHLAAASENLLSETPPFLERAVFYNRLTGSSVDQIEQKARDLSQSVLEELNRDSKDLQDADRRTTDNTQRYRFGVYFYREGDTTDDSDETEGS</sequence>
<dbReference type="EMBL" id="BLJE01000003">
    <property type="protein sequence ID" value="GFE65991.1"/>
    <property type="molecule type" value="Genomic_DNA"/>
</dbReference>
<keyword evidence="1" id="KW-0175">Coiled coil</keyword>
<evidence type="ECO:0000313" key="2">
    <source>
        <dbReference type="EMBL" id="GFE65991.1"/>
    </source>
</evidence>
<gene>
    <name evidence="2" type="ORF">KIN_30650</name>
</gene>
<accession>A0A6N6JI19</accession>
<dbReference type="Proteomes" id="UP000436822">
    <property type="component" value="Unassembled WGS sequence"/>
</dbReference>
<proteinExistence type="predicted"/>
<evidence type="ECO:0000313" key="3">
    <source>
        <dbReference type="Proteomes" id="UP000436822"/>
    </source>
</evidence>
<dbReference type="RefSeq" id="WP_159808589.1">
    <property type="nucleotide sequence ID" value="NZ_BLJE01000003.1"/>
</dbReference>